<proteinExistence type="predicted"/>
<dbReference type="EMBL" id="CP100355">
    <property type="protein sequence ID" value="UTF55218.1"/>
    <property type="molecule type" value="Genomic_DNA"/>
</dbReference>
<evidence type="ECO:0000259" key="2">
    <source>
        <dbReference type="Pfam" id="PF11127"/>
    </source>
</evidence>
<sequence length="72" mass="7235">MVHNVGSSDSTVRVIAGALVAVLGAAILLGFLEAGALVGVVALVIGVVLVGTGLTRTCLVYRVLGIDTSKRM</sequence>
<protein>
    <submittedName>
        <fullName evidence="3">DUF2892 domain-containing protein</fullName>
    </submittedName>
</protein>
<feature type="domain" description="Inner membrane protein YgaP-like transmembrane" evidence="2">
    <location>
        <begin position="1"/>
        <end position="70"/>
    </location>
</feature>
<keyword evidence="4" id="KW-1185">Reference proteome</keyword>
<dbReference type="KEGG" id="sawl:NGM29_08205"/>
<reference evidence="3" key="1">
    <citation type="submission" date="2022-06" db="EMBL/GenBank/DDBJ databases">
        <title>Diverse halophilic archaea isolated from saline environments.</title>
        <authorList>
            <person name="Cui H.-L."/>
        </authorList>
    </citation>
    <scope>NUCLEOTIDE SEQUENCE</scope>
    <source>
        <strain evidence="3">WLHS1</strain>
    </source>
</reference>
<dbReference type="InterPro" id="IPR021309">
    <property type="entry name" value="YgaP-like_TM"/>
</dbReference>
<name>A0A9E7NE49_9EURY</name>
<evidence type="ECO:0000313" key="3">
    <source>
        <dbReference type="EMBL" id="UTF55218.1"/>
    </source>
</evidence>
<organism evidence="3 4">
    <name type="scientific">Natronosalvus rutilus</name>
    <dbReference type="NCBI Taxonomy" id="2953753"/>
    <lineage>
        <taxon>Archaea</taxon>
        <taxon>Methanobacteriati</taxon>
        <taxon>Methanobacteriota</taxon>
        <taxon>Stenosarchaea group</taxon>
        <taxon>Halobacteria</taxon>
        <taxon>Halobacteriales</taxon>
        <taxon>Natrialbaceae</taxon>
        <taxon>Natronosalvus</taxon>
    </lineage>
</organism>
<dbReference type="RefSeq" id="WP_254160053.1">
    <property type="nucleotide sequence ID" value="NZ_CP100355.1"/>
</dbReference>
<accession>A0A9E7NE49</accession>
<feature type="transmembrane region" description="Helical" evidence="1">
    <location>
        <begin position="12"/>
        <end position="32"/>
    </location>
</feature>
<dbReference type="AlphaFoldDB" id="A0A9E7NE49"/>
<keyword evidence="1" id="KW-0472">Membrane</keyword>
<dbReference type="GeneID" id="73290021"/>
<evidence type="ECO:0000256" key="1">
    <source>
        <dbReference type="SAM" id="Phobius"/>
    </source>
</evidence>
<keyword evidence="1" id="KW-1133">Transmembrane helix</keyword>
<dbReference type="Proteomes" id="UP001056855">
    <property type="component" value="Chromosome"/>
</dbReference>
<evidence type="ECO:0000313" key="4">
    <source>
        <dbReference type="Proteomes" id="UP001056855"/>
    </source>
</evidence>
<feature type="transmembrane region" description="Helical" evidence="1">
    <location>
        <begin position="38"/>
        <end position="64"/>
    </location>
</feature>
<dbReference type="Pfam" id="PF11127">
    <property type="entry name" value="YgaP-like_TM"/>
    <property type="match status" value="1"/>
</dbReference>
<gene>
    <name evidence="3" type="ORF">NGM29_08205</name>
</gene>
<keyword evidence="1" id="KW-0812">Transmembrane</keyword>